<feature type="domain" description="Thioredoxin" evidence="1">
    <location>
        <begin position="1"/>
        <end position="110"/>
    </location>
</feature>
<dbReference type="RefSeq" id="WP_086961759.1">
    <property type="nucleotide sequence ID" value="NZ_CP021376.1"/>
</dbReference>
<dbReference type="Pfam" id="PF14559">
    <property type="entry name" value="TPR_19"/>
    <property type="match status" value="1"/>
</dbReference>
<dbReference type="Gene3D" id="1.25.40.10">
    <property type="entry name" value="Tetratricopeptide repeat domain"/>
    <property type="match status" value="2"/>
</dbReference>
<dbReference type="GO" id="GO:0045454">
    <property type="term" value="P:cell redox homeostasis"/>
    <property type="evidence" value="ECO:0007669"/>
    <property type="project" value="TreeGrafter"/>
</dbReference>
<dbReference type="InterPro" id="IPR013766">
    <property type="entry name" value="Thioredoxin_domain"/>
</dbReference>
<evidence type="ECO:0000313" key="3">
    <source>
        <dbReference type="Proteomes" id="UP000243793"/>
    </source>
</evidence>
<accession>A0A1Y0CTN7</accession>
<evidence type="ECO:0000259" key="1">
    <source>
        <dbReference type="PROSITE" id="PS51352"/>
    </source>
</evidence>
<reference evidence="3" key="1">
    <citation type="submission" date="2017-05" db="EMBL/GenBank/DDBJ databases">
        <authorList>
            <person name="Sung H."/>
        </authorList>
    </citation>
    <scope>NUCLEOTIDE SEQUENCE [LARGE SCALE GENOMIC DNA]</scope>
    <source>
        <strain evidence="3">AMac2203</strain>
    </source>
</reference>
<dbReference type="InterPro" id="IPR036249">
    <property type="entry name" value="Thioredoxin-like_sf"/>
</dbReference>
<dbReference type="PANTHER" id="PTHR43601">
    <property type="entry name" value="THIOREDOXIN, MITOCHONDRIAL"/>
    <property type="match status" value="1"/>
</dbReference>
<dbReference type="PANTHER" id="PTHR43601:SF3">
    <property type="entry name" value="THIOREDOXIN, MITOCHONDRIAL"/>
    <property type="match status" value="1"/>
</dbReference>
<name>A0A1Y0CTN7_9GAMM</name>
<dbReference type="Gene3D" id="3.40.30.10">
    <property type="entry name" value="Glutaredoxin"/>
    <property type="match status" value="1"/>
</dbReference>
<dbReference type="Pfam" id="PF14561">
    <property type="entry name" value="TPR_20"/>
    <property type="match status" value="1"/>
</dbReference>
<dbReference type="Pfam" id="PF00085">
    <property type="entry name" value="Thioredoxin"/>
    <property type="match status" value="1"/>
</dbReference>
<organism evidence="2 3">
    <name type="scientific">Oceanisphaera avium</name>
    <dbReference type="NCBI Taxonomy" id="1903694"/>
    <lineage>
        <taxon>Bacteria</taxon>
        <taxon>Pseudomonadati</taxon>
        <taxon>Pseudomonadota</taxon>
        <taxon>Gammaproteobacteria</taxon>
        <taxon>Aeromonadales</taxon>
        <taxon>Aeromonadaceae</taxon>
        <taxon>Oceanisphaera</taxon>
    </lineage>
</organism>
<dbReference type="AlphaFoldDB" id="A0A1Y0CTN7"/>
<dbReference type="KEGG" id="ocm:CBP12_00010"/>
<dbReference type="InterPro" id="IPR011990">
    <property type="entry name" value="TPR-like_helical_dom_sf"/>
</dbReference>
<proteinExistence type="predicted"/>
<protein>
    <submittedName>
        <fullName evidence="2">Thioredoxin</fullName>
    </submittedName>
</protein>
<gene>
    <name evidence="2" type="ORF">CBP12_00010</name>
</gene>
<evidence type="ECO:0000313" key="2">
    <source>
        <dbReference type="EMBL" id="ART78730.1"/>
    </source>
</evidence>
<keyword evidence="3" id="KW-1185">Reference proteome</keyword>
<dbReference type="SUPFAM" id="SSF52833">
    <property type="entry name" value="Thioredoxin-like"/>
    <property type="match status" value="1"/>
</dbReference>
<dbReference type="Proteomes" id="UP000243793">
    <property type="component" value="Chromosome"/>
</dbReference>
<dbReference type="OrthoDB" id="9790390at2"/>
<dbReference type="GO" id="GO:0006950">
    <property type="term" value="P:response to stress"/>
    <property type="evidence" value="ECO:0007669"/>
    <property type="project" value="UniProtKB-ARBA"/>
</dbReference>
<dbReference type="EMBL" id="CP021376">
    <property type="protein sequence ID" value="ART78730.1"/>
    <property type="molecule type" value="Genomic_DNA"/>
</dbReference>
<sequence length="278" mass="31007">MIVDINVQNFQQALIDASMTKTVVIFFHAEAVPECLTMQPILERLIGEHHAQLDLARVDVADPQLQSLASQLGLRALPALVAFKDGQPVDVLEGPQDEAAISEFLAPYQPNEADLLLEQAKQLMGTDAQAAYALFQQTRSHEDSARVRLYLAETALSLNKLEETKQLLATITMVDQDSQYQHILARLELAEEAADSPALRELEQRLANEPESLALKEELAVQLFQAGRQEEALQLLLSVLQTDLAFGEARKHFLDMLTSLDADPIASTYRRKLYSLLY</sequence>
<dbReference type="PROSITE" id="PS51352">
    <property type="entry name" value="THIOREDOXIN_2"/>
    <property type="match status" value="1"/>
</dbReference>